<dbReference type="AlphaFoldDB" id="A0A563VW78"/>
<dbReference type="InterPro" id="IPR029033">
    <property type="entry name" value="His_PPase_superfam"/>
</dbReference>
<feature type="binding site" evidence="2">
    <location>
        <begin position="15"/>
        <end position="22"/>
    </location>
    <ligand>
        <name>substrate</name>
    </ligand>
</feature>
<dbReference type="EMBL" id="CAACVJ010000268">
    <property type="protein sequence ID" value="VEP15513.1"/>
    <property type="molecule type" value="Genomic_DNA"/>
</dbReference>
<evidence type="ECO:0000313" key="5">
    <source>
        <dbReference type="Proteomes" id="UP000320055"/>
    </source>
</evidence>
<dbReference type="InterPro" id="IPR050275">
    <property type="entry name" value="PGM_Phosphatase"/>
</dbReference>
<feature type="binding site" evidence="2">
    <location>
        <position position="66"/>
    </location>
    <ligand>
        <name>substrate</name>
    </ligand>
</feature>
<dbReference type="Gene3D" id="3.40.50.1240">
    <property type="entry name" value="Phosphoglycerate mutase-like"/>
    <property type="match status" value="1"/>
</dbReference>
<dbReference type="CDD" id="cd07067">
    <property type="entry name" value="HP_PGM_like"/>
    <property type="match status" value="1"/>
</dbReference>
<dbReference type="SUPFAM" id="SSF53254">
    <property type="entry name" value="Phosphoglycerate mutase-like"/>
    <property type="match status" value="1"/>
</dbReference>
<dbReference type="Proteomes" id="UP000320055">
    <property type="component" value="Unassembled WGS sequence"/>
</dbReference>
<evidence type="ECO:0000256" key="2">
    <source>
        <dbReference type="PIRSR" id="PIRSR613078-2"/>
    </source>
</evidence>
<dbReference type="GO" id="GO:0016791">
    <property type="term" value="F:phosphatase activity"/>
    <property type="evidence" value="ECO:0007669"/>
    <property type="project" value="TreeGrafter"/>
</dbReference>
<name>A0A563VW78_9CYAN</name>
<dbReference type="SMART" id="SM00855">
    <property type="entry name" value="PGAM"/>
    <property type="match status" value="1"/>
</dbReference>
<accession>A0A563VW78</accession>
<proteinExistence type="predicted"/>
<dbReference type="OrthoDB" id="9781415at2"/>
<organism evidence="4 5">
    <name type="scientific">Hyella patelloides LEGE 07179</name>
    <dbReference type="NCBI Taxonomy" id="945734"/>
    <lineage>
        <taxon>Bacteria</taxon>
        <taxon>Bacillati</taxon>
        <taxon>Cyanobacteriota</taxon>
        <taxon>Cyanophyceae</taxon>
        <taxon>Pleurocapsales</taxon>
        <taxon>Hyellaceae</taxon>
        <taxon>Hyella</taxon>
    </lineage>
</organism>
<dbReference type="PANTHER" id="PTHR48100">
    <property type="entry name" value="BROAD-SPECIFICITY PHOSPHATASE YOR283W-RELATED"/>
    <property type="match status" value="1"/>
</dbReference>
<dbReference type="RefSeq" id="WP_144865542.1">
    <property type="nucleotide sequence ID" value="NZ_LR213794.1"/>
</dbReference>
<protein>
    <submittedName>
        <fullName evidence="4">Fructose-2,6-bisphosphatase</fullName>
    </submittedName>
</protein>
<dbReference type="InterPro" id="IPR013078">
    <property type="entry name" value="His_Pase_superF_clade-1"/>
</dbReference>
<dbReference type="Pfam" id="PF00300">
    <property type="entry name" value="His_Phos_1"/>
    <property type="match status" value="1"/>
</dbReference>
<gene>
    <name evidence="4" type="ORF">H1P_340039</name>
</gene>
<feature type="active site" description="Tele-phosphohistidine intermediate" evidence="1">
    <location>
        <position position="16"/>
    </location>
</feature>
<feature type="site" description="Transition state stabilizer" evidence="3">
    <location>
        <position position="171"/>
    </location>
</feature>
<feature type="active site" description="Proton donor/acceptor" evidence="1">
    <location>
        <position position="96"/>
    </location>
</feature>
<evidence type="ECO:0000256" key="3">
    <source>
        <dbReference type="PIRSR" id="PIRSR613078-3"/>
    </source>
</evidence>
<keyword evidence="5" id="KW-1185">Reference proteome</keyword>
<evidence type="ECO:0000256" key="1">
    <source>
        <dbReference type="PIRSR" id="PIRSR613078-1"/>
    </source>
</evidence>
<sequence length="378" mass="42864">MNNYSTPSTKIILVRHGRSTYNEQGRYQGSSDKSVLTEKGSKAAFQTGLALKNYQFDAIYSSPLKRVQQTTQEITKALKTFHNNLPAVTIDRRLKEVKMGAWEGLPYAYVKEHFSQEYACWKQTPHLLALASEDDPEQQFYPLKDLYQQAKLLLTDIITKHRGQTVLIVAHGGTNRALISTGIGLSSEKYQSLQQSNCGISCLEFPDDGSLQGELKWLNVTNHLGEYLPKLKEGKTGLRWLLVSNKVQEDYHLQQYLEPESINLVVSDRNHDSQKLANTCKQQLSQALRLSINHHNFLDFWHHNMVKKQQELASKISSNLITGLIVAEESLLESIAEKLFQTKLNLSSNNSFSVIHYPSMNHHPILQGLLPIALSVDY</sequence>
<evidence type="ECO:0000313" key="4">
    <source>
        <dbReference type="EMBL" id="VEP15513.1"/>
    </source>
</evidence>
<reference evidence="4 5" key="1">
    <citation type="submission" date="2019-01" db="EMBL/GenBank/DDBJ databases">
        <authorList>
            <person name="Brito A."/>
        </authorList>
    </citation>
    <scope>NUCLEOTIDE SEQUENCE [LARGE SCALE GENOMIC DNA]</scope>
    <source>
        <strain evidence="4">1</strain>
    </source>
</reference>